<evidence type="ECO:0000313" key="1">
    <source>
        <dbReference type="EMBL" id="KAK6008133.1"/>
    </source>
</evidence>
<evidence type="ECO:0000313" key="2">
    <source>
        <dbReference type="Proteomes" id="UP001341245"/>
    </source>
</evidence>
<proteinExistence type="predicted"/>
<keyword evidence="2" id="KW-1185">Reference proteome</keyword>
<name>A0ABR0TUK8_AURPU</name>
<protein>
    <recommendedName>
        <fullName evidence="3">Transcription factor domain-containing protein</fullName>
    </recommendedName>
</protein>
<accession>A0ABR0TUK8</accession>
<sequence>MPDVMFDAYKDCVLYDNKNDKNEGLVYRSLELGSEKLLRLGTTQNGAETLARLQALLLYQSMQLFDHNLRPKSLAESRMGIFQQWTDHLSNIRDASAEFSEVGSERPATWKSWVFAESLRRTIIACWSLITVVQMLKQETCAPGAWMGRQPWTLSKSAWEAVSSFDFDRAWDTHPPEGITCLELDGFLAKGKPDDVDEFGRCMLVIYVGLDATKEWFRNNGSVY</sequence>
<dbReference type="Proteomes" id="UP001341245">
    <property type="component" value="Unassembled WGS sequence"/>
</dbReference>
<reference evidence="1 2" key="1">
    <citation type="submission" date="2023-11" db="EMBL/GenBank/DDBJ databases">
        <title>Draft genome sequence and annotation of the polyextremotolerant black yeast-like fungus Aureobasidium pullulans NRRL 62042.</title>
        <authorList>
            <person name="Dielentheis-Frenken M.R.E."/>
            <person name="Wibberg D."/>
            <person name="Blank L.M."/>
            <person name="Tiso T."/>
        </authorList>
    </citation>
    <scope>NUCLEOTIDE SEQUENCE [LARGE SCALE GENOMIC DNA]</scope>
    <source>
        <strain evidence="1 2">NRRL 62042</strain>
    </source>
</reference>
<dbReference type="EMBL" id="JASGXD010000001">
    <property type="protein sequence ID" value="KAK6008133.1"/>
    <property type="molecule type" value="Genomic_DNA"/>
</dbReference>
<evidence type="ECO:0008006" key="3">
    <source>
        <dbReference type="Google" id="ProtNLM"/>
    </source>
</evidence>
<gene>
    <name evidence="1" type="ORF">QM012_000036</name>
</gene>
<comment type="caution">
    <text evidence="1">The sequence shown here is derived from an EMBL/GenBank/DDBJ whole genome shotgun (WGS) entry which is preliminary data.</text>
</comment>
<organism evidence="1 2">
    <name type="scientific">Aureobasidium pullulans</name>
    <name type="common">Black yeast</name>
    <name type="synonym">Pullularia pullulans</name>
    <dbReference type="NCBI Taxonomy" id="5580"/>
    <lineage>
        <taxon>Eukaryota</taxon>
        <taxon>Fungi</taxon>
        <taxon>Dikarya</taxon>
        <taxon>Ascomycota</taxon>
        <taxon>Pezizomycotina</taxon>
        <taxon>Dothideomycetes</taxon>
        <taxon>Dothideomycetidae</taxon>
        <taxon>Dothideales</taxon>
        <taxon>Saccotheciaceae</taxon>
        <taxon>Aureobasidium</taxon>
    </lineage>
</organism>